<dbReference type="Proteomes" id="UP001186974">
    <property type="component" value="Unassembled WGS sequence"/>
</dbReference>
<name>A0ACC3CT68_9PEZI</name>
<organism evidence="1 2">
    <name type="scientific">Coniosporium uncinatum</name>
    <dbReference type="NCBI Taxonomy" id="93489"/>
    <lineage>
        <taxon>Eukaryota</taxon>
        <taxon>Fungi</taxon>
        <taxon>Dikarya</taxon>
        <taxon>Ascomycota</taxon>
        <taxon>Pezizomycotina</taxon>
        <taxon>Dothideomycetes</taxon>
        <taxon>Dothideomycetes incertae sedis</taxon>
        <taxon>Coniosporium</taxon>
    </lineage>
</organism>
<sequence>KRTDMRALLVQDLKDGWPDAAKGIDLMGQRNEVLVTRHKKDPFLPKAVWPNDPSLRLDMDANFRKKWHEILLPANPDELRNKLEAAGLKPTSAPREVVKAGPAQKKKKVARRGGKTTNTHMAGILRDYSGMRK</sequence>
<comment type="caution">
    <text evidence="1">The sequence shown here is derived from an EMBL/GenBank/DDBJ whole genome shotgun (WGS) entry which is preliminary data.</text>
</comment>
<evidence type="ECO:0000313" key="1">
    <source>
        <dbReference type="EMBL" id="KAK3044292.1"/>
    </source>
</evidence>
<protein>
    <submittedName>
        <fullName evidence="1">Uncharacterized protein</fullName>
    </submittedName>
</protein>
<evidence type="ECO:0000313" key="2">
    <source>
        <dbReference type="Proteomes" id="UP001186974"/>
    </source>
</evidence>
<accession>A0ACC3CT68</accession>
<gene>
    <name evidence="1" type="ORF">LTS18_001683</name>
</gene>
<proteinExistence type="predicted"/>
<keyword evidence="2" id="KW-1185">Reference proteome</keyword>
<reference evidence="1" key="1">
    <citation type="submission" date="2024-09" db="EMBL/GenBank/DDBJ databases">
        <title>Black Yeasts Isolated from many extreme environments.</title>
        <authorList>
            <person name="Coleine C."/>
            <person name="Stajich J.E."/>
            <person name="Selbmann L."/>
        </authorList>
    </citation>
    <scope>NUCLEOTIDE SEQUENCE</scope>
    <source>
        <strain evidence="1">CCFEE 5737</strain>
    </source>
</reference>
<feature type="non-terminal residue" evidence="1">
    <location>
        <position position="1"/>
    </location>
</feature>
<dbReference type="EMBL" id="JAWDJW010012157">
    <property type="protein sequence ID" value="KAK3044292.1"/>
    <property type="molecule type" value="Genomic_DNA"/>
</dbReference>